<evidence type="ECO:0000256" key="2">
    <source>
        <dbReference type="SAM" id="MobiDB-lite"/>
    </source>
</evidence>
<sequence>MSVPSEFSRFAAQMHSFRQSDEAREHFVSEILGKYQALTEEHTNLHNDYLSERDNRRNYQRLAEERQAQVVEFEPSSFVLALIDGDGAIFQDALLQAASGDGGSEAASRLYHALHDHIASLYPNAGKWPIMAHVYLSLDKLATKLTSVGLQRSSMELRTFAQRFSLNQPLFSIIDVGQGKERADHKIKEMLRTFSDNPSCRHIIFGGCHDAGYLLNFEHFKHNVTKASQITLLETTPAYRGFNDLVHFKRARFDNVFRTEQLPENARSINMPVQAVSQPVVQHTPRSMTSNANTSSPTPTRASMASPAPSTAGSSTPIESHGDSWAAVGKSSTPANGNISIAPNAAKKNIKKKFAYYNKDEQRLDEPLPLKDPAGAHALEARMKKLGKNMCNNWHLGSHCENGNFCPFQHEPRLPPGELNALRHKARSLACKSRYCEDVGCYLGHQCSYERDQGFCPFGDKCHLRQAHGMDRVKYCRYDMEGNVTYAP</sequence>
<feature type="zinc finger region" description="C3H1-type" evidence="1">
    <location>
        <begin position="385"/>
        <end position="413"/>
    </location>
</feature>
<keyword evidence="1" id="KW-0862">Zinc</keyword>
<name>R0KGW0_EXST2</name>
<feature type="compositionally biased region" description="Low complexity" evidence="2">
    <location>
        <begin position="287"/>
        <end position="317"/>
    </location>
</feature>
<dbReference type="GeneID" id="19395220"/>
<feature type="region of interest" description="Disordered" evidence="2">
    <location>
        <begin position="268"/>
        <end position="341"/>
    </location>
</feature>
<evidence type="ECO:0000313" key="5">
    <source>
        <dbReference type="Proteomes" id="UP000016935"/>
    </source>
</evidence>
<evidence type="ECO:0000313" key="4">
    <source>
        <dbReference type="EMBL" id="EOA88504.1"/>
    </source>
</evidence>
<keyword evidence="1" id="KW-0863">Zinc-finger</keyword>
<dbReference type="PROSITE" id="PS50103">
    <property type="entry name" value="ZF_C3H1"/>
    <property type="match status" value="2"/>
</dbReference>
<dbReference type="eggNOG" id="ENOG502S3N6">
    <property type="taxonomic scope" value="Eukaryota"/>
</dbReference>
<feature type="domain" description="C3H1-type" evidence="3">
    <location>
        <begin position="446"/>
        <end position="471"/>
    </location>
</feature>
<dbReference type="HOGENOM" id="CLU_031811_4_0_1"/>
<dbReference type="RefSeq" id="XP_008023905.1">
    <property type="nucleotide sequence ID" value="XM_008025714.1"/>
</dbReference>
<dbReference type="PANTHER" id="PTHR37543:SF1">
    <property type="entry name" value="CCCH ZINC FINGER DNA BINDING PROTEIN (AFU_ORTHOLOGUE AFUA_5G12760)"/>
    <property type="match status" value="1"/>
</dbReference>
<organism evidence="4 5">
    <name type="scientific">Exserohilum turcicum (strain 28A)</name>
    <name type="common">Northern leaf blight fungus</name>
    <name type="synonym">Setosphaeria turcica</name>
    <dbReference type="NCBI Taxonomy" id="671987"/>
    <lineage>
        <taxon>Eukaryota</taxon>
        <taxon>Fungi</taxon>
        <taxon>Dikarya</taxon>
        <taxon>Ascomycota</taxon>
        <taxon>Pezizomycotina</taxon>
        <taxon>Dothideomycetes</taxon>
        <taxon>Pleosporomycetidae</taxon>
        <taxon>Pleosporales</taxon>
        <taxon>Pleosporineae</taxon>
        <taxon>Pleosporaceae</taxon>
        <taxon>Exserohilum</taxon>
    </lineage>
</organism>
<reference evidence="4 5" key="2">
    <citation type="journal article" date="2013" name="PLoS Genet.">
        <title>Comparative genome structure, secondary metabolite, and effector coding capacity across Cochliobolus pathogens.</title>
        <authorList>
            <person name="Condon B.J."/>
            <person name="Leng Y."/>
            <person name="Wu D."/>
            <person name="Bushley K.E."/>
            <person name="Ohm R.A."/>
            <person name="Otillar R."/>
            <person name="Martin J."/>
            <person name="Schackwitz W."/>
            <person name="Grimwood J."/>
            <person name="MohdZainudin N."/>
            <person name="Xue C."/>
            <person name="Wang R."/>
            <person name="Manning V.A."/>
            <person name="Dhillon B."/>
            <person name="Tu Z.J."/>
            <person name="Steffenson B.J."/>
            <person name="Salamov A."/>
            <person name="Sun H."/>
            <person name="Lowry S."/>
            <person name="LaButti K."/>
            <person name="Han J."/>
            <person name="Copeland A."/>
            <person name="Lindquist E."/>
            <person name="Barry K."/>
            <person name="Schmutz J."/>
            <person name="Baker S.E."/>
            <person name="Ciuffetti L.M."/>
            <person name="Grigoriev I.V."/>
            <person name="Zhong S."/>
            <person name="Turgeon B.G."/>
        </authorList>
    </citation>
    <scope>NUCLEOTIDE SEQUENCE [LARGE SCALE GENOMIC DNA]</scope>
    <source>
        <strain evidence="5">28A</strain>
    </source>
</reference>
<accession>R0KGW0</accession>
<dbReference type="Pfam" id="PF25543">
    <property type="entry name" value="zf-CCCH_tandem"/>
    <property type="match status" value="1"/>
</dbReference>
<proteinExistence type="predicted"/>
<dbReference type="GO" id="GO:0008270">
    <property type="term" value="F:zinc ion binding"/>
    <property type="evidence" value="ECO:0007669"/>
    <property type="project" value="UniProtKB-KW"/>
</dbReference>
<dbReference type="AlphaFoldDB" id="R0KGW0"/>
<dbReference type="STRING" id="671987.R0KGW0"/>
<dbReference type="EMBL" id="KB908537">
    <property type="protein sequence ID" value="EOA88504.1"/>
    <property type="molecule type" value="Genomic_DNA"/>
</dbReference>
<keyword evidence="5" id="KW-1185">Reference proteome</keyword>
<dbReference type="PANTHER" id="PTHR37543">
    <property type="entry name" value="CCCH ZINC FINGER DNA BINDING PROTEIN (AFU_ORTHOLOGUE AFUA_5G12760)"/>
    <property type="match status" value="1"/>
</dbReference>
<dbReference type="Pfam" id="PF25542">
    <property type="entry name" value="zf-CCCH_12"/>
    <property type="match status" value="1"/>
</dbReference>
<dbReference type="InterPro" id="IPR000571">
    <property type="entry name" value="Znf_CCCH"/>
</dbReference>
<feature type="domain" description="C3H1-type" evidence="3">
    <location>
        <begin position="385"/>
        <end position="413"/>
    </location>
</feature>
<protein>
    <recommendedName>
        <fullName evidence="3">C3H1-type domain-containing protein</fullName>
    </recommendedName>
</protein>
<dbReference type="Proteomes" id="UP000016935">
    <property type="component" value="Unassembled WGS sequence"/>
</dbReference>
<feature type="compositionally biased region" description="Polar residues" evidence="2">
    <location>
        <begin position="275"/>
        <end position="286"/>
    </location>
</feature>
<evidence type="ECO:0000259" key="3">
    <source>
        <dbReference type="PROSITE" id="PS50103"/>
    </source>
</evidence>
<dbReference type="Pfam" id="PF25540">
    <property type="entry name" value="DUF7923"/>
    <property type="match status" value="1"/>
</dbReference>
<keyword evidence="1" id="KW-0479">Metal-binding</keyword>
<gene>
    <name evidence="4" type="ORF">SETTUDRAFT_107291</name>
</gene>
<feature type="zinc finger region" description="C3H1-type" evidence="1">
    <location>
        <begin position="446"/>
        <end position="471"/>
    </location>
</feature>
<dbReference type="OrthoDB" id="2270193at2759"/>
<evidence type="ECO:0000256" key="1">
    <source>
        <dbReference type="PROSITE-ProRule" id="PRU00723"/>
    </source>
</evidence>
<dbReference type="InterPro" id="IPR057654">
    <property type="entry name" value="Znf-CCCH_tandem"/>
</dbReference>
<reference evidence="4 5" key="1">
    <citation type="journal article" date="2012" name="PLoS Pathog.">
        <title>Diverse lifestyles and strategies of plant pathogenesis encoded in the genomes of eighteen Dothideomycetes fungi.</title>
        <authorList>
            <person name="Ohm R.A."/>
            <person name="Feau N."/>
            <person name="Henrissat B."/>
            <person name="Schoch C.L."/>
            <person name="Horwitz B.A."/>
            <person name="Barry K.W."/>
            <person name="Condon B.J."/>
            <person name="Copeland A.C."/>
            <person name="Dhillon B."/>
            <person name="Glaser F."/>
            <person name="Hesse C.N."/>
            <person name="Kosti I."/>
            <person name="LaButti K."/>
            <person name="Lindquist E.A."/>
            <person name="Lucas S."/>
            <person name="Salamov A.A."/>
            <person name="Bradshaw R.E."/>
            <person name="Ciuffetti L."/>
            <person name="Hamelin R.C."/>
            <person name="Kema G.H.J."/>
            <person name="Lawrence C."/>
            <person name="Scott J.A."/>
            <person name="Spatafora J.W."/>
            <person name="Turgeon B.G."/>
            <person name="de Wit P.J.G.M."/>
            <person name="Zhong S."/>
            <person name="Goodwin S.B."/>
            <person name="Grigoriev I.V."/>
        </authorList>
    </citation>
    <scope>NUCLEOTIDE SEQUENCE [LARGE SCALE GENOMIC DNA]</scope>
    <source>
        <strain evidence="5">28A</strain>
    </source>
</reference>
<dbReference type="InterPro" id="IPR057683">
    <property type="entry name" value="DUF7923"/>
</dbReference>